<feature type="compositionally biased region" description="Basic and acidic residues" evidence="1">
    <location>
        <begin position="195"/>
        <end position="205"/>
    </location>
</feature>
<dbReference type="GO" id="GO:0048488">
    <property type="term" value="P:synaptic vesicle endocytosis"/>
    <property type="evidence" value="ECO:0007669"/>
    <property type="project" value="TreeGrafter"/>
</dbReference>
<accession>A0A8C4QYF3</accession>
<feature type="compositionally biased region" description="Polar residues" evidence="1">
    <location>
        <begin position="258"/>
        <end position="294"/>
    </location>
</feature>
<reference evidence="3" key="1">
    <citation type="submission" date="2025-08" db="UniProtKB">
        <authorList>
            <consortium name="Ensembl"/>
        </authorList>
    </citation>
    <scope>IDENTIFICATION</scope>
</reference>
<dbReference type="OMA" id="TRRSHEN"/>
<protein>
    <recommendedName>
        <fullName evidence="2">Bridge-like lipid transfer protein family member 1 C-terminal domain-containing protein</fullName>
    </recommendedName>
</protein>
<dbReference type="PANTHER" id="PTHR31640:SF1">
    <property type="entry name" value="BRIDGE-LIKE LIPID TRANSFER PROTEIN FAMILY MEMBER 1"/>
    <property type="match status" value="1"/>
</dbReference>
<dbReference type="Proteomes" id="UP000694388">
    <property type="component" value="Unplaced"/>
</dbReference>
<evidence type="ECO:0000256" key="1">
    <source>
        <dbReference type="SAM" id="MobiDB-lite"/>
    </source>
</evidence>
<evidence type="ECO:0000313" key="4">
    <source>
        <dbReference type="Proteomes" id="UP000694388"/>
    </source>
</evidence>
<feature type="compositionally biased region" description="Low complexity" evidence="1">
    <location>
        <begin position="182"/>
        <end position="194"/>
    </location>
</feature>
<sequence>MENRGVLESGPPGLSASQTRLRHCSSQSEFSVPPNCSGLSFTACMSDFSLFVFHPYGGKQKANVGSMAQAGMPGDASSEEQPSVTGRKDSLSINLEFVKVSLSRTRKAGTPFIHESQSTLNKSNTKGEATLINISGVCDIGSASFKYDMRRLSEMLDFPKAWYRRSIARRLFLGDQTVVNISSSSSGTPESTDSTSHRLSPESVRRANFRSWESQDPRLEPSILVPAPMAGAQTTASSFPFVPPSPSIFSISGLSSPRTLKSPSNTCLRSSLDSSTANRADSHTKTSTPASSRGSEGKSKAGGQQSAPWETLVLFAINFSQLNVQMNMSNAMGNTTWNTKGLRSQGRLSVGSENDRDISMTVGLGSSQLDAKGGVVGGTVCVNTLEVVAFLSEHPLQEPKHRVQITLGSTEARVDYMGTSILMGIFSNADLQLRDEWKVTLDPESISDSTLTDKTKIFVHGDLSWNVFQVMISRSTTPDLIKIGTKLQEFFTQQFDTSKRVFSTWGPVLYGPAKVSLVVSEKASEESGGTSDMAQHRHWPAVLHVISGCQLFFFPRPLPSNAELLGGTMELHGHHVTLACFHGVNFRAKSWALFQLKGPNIFFSTEAQHIPHNESAESSTYVAQNLDFVLGHNMMATGGALESPMGTITKITRRSHENAPHGVASVKEWFGYVTAMRNEELDLLRNVESNGAEGGTVPRSSGLLSGLRNAASYSHETETIFALPRTQLLFKSAQLQESEKLCSHDLTKKLKVECSVVTEFRDHICVTMDAELIIFLHDLVSAYIKEKEKALFSHRGSLSRGAQRSPTLVREAGGTMPEQTGIALGKDLREFVCNTWQMEPTLRLISWTGQRIDPVGVDYVLHKLGFAHARTTIPKWLQRGVMDPLDKDSWDLFPFHIVVLVRSHNIVLSVRRTFICLLEDQPTLNITTERRKETLHFTK</sequence>
<dbReference type="SMART" id="SM01220">
    <property type="entry name" value="FSA_C"/>
    <property type="match status" value="1"/>
</dbReference>
<evidence type="ECO:0000313" key="3">
    <source>
        <dbReference type="Ensembl" id="ENSEBUP00000021488.1"/>
    </source>
</evidence>
<feature type="region of interest" description="Disordered" evidence="1">
    <location>
        <begin position="182"/>
        <end position="212"/>
    </location>
</feature>
<dbReference type="GeneTree" id="ENSGT00640000091487"/>
<dbReference type="InterPro" id="IPR056742">
    <property type="entry name" value="BLTP1_C"/>
</dbReference>
<dbReference type="PANTHER" id="PTHR31640">
    <property type="entry name" value="TRANSMEMBRANE PROTEIN KIAA1109"/>
    <property type="match status" value="1"/>
</dbReference>
<reference evidence="3" key="2">
    <citation type="submission" date="2025-09" db="UniProtKB">
        <authorList>
            <consortium name="Ensembl"/>
        </authorList>
    </citation>
    <scope>IDENTIFICATION</scope>
</reference>
<organism evidence="3 4">
    <name type="scientific">Eptatretus burgeri</name>
    <name type="common">Inshore hagfish</name>
    <dbReference type="NCBI Taxonomy" id="7764"/>
    <lineage>
        <taxon>Eukaryota</taxon>
        <taxon>Metazoa</taxon>
        <taxon>Chordata</taxon>
        <taxon>Craniata</taxon>
        <taxon>Vertebrata</taxon>
        <taxon>Cyclostomata</taxon>
        <taxon>Myxini</taxon>
        <taxon>Myxiniformes</taxon>
        <taxon>Myxinidae</taxon>
        <taxon>Eptatretinae</taxon>
        <taxon>Eptatretus</taxon>
    </lineage>
</organism>
<dbReference type="Ensembl" id="ENSEBUT00000022064.1">
    <property type="protein sequence ID" value="ENSEBUP00000021488.1"/>
    <property type="gene ID" value="ENSEBUG00000013269.1"/>
</dbReference>
<feature type="region of interest" description="Disordered" evidence="1">
    <location>
        <begin position="255"/>
        <end position="305"/>
    </location>
</feature>
<dbReference type="GO" id="GO:0098793">
    <property type="term" value="C:presynapse"/>
    <property type="evidence" value="ECO:0007669"/>
    <property type="project" value="GOC"/>
</dbReference>
<feature type="domain" description="Bridge-like lipid transfer protein family member 1 C-terminal" evidence="2">
    <location>
        <begin position="295"/>
        <end position="909"/>
    </location>
</feature>
<proteinExistence type="predicted"/>
<dbReference type="AlphaFoldDB" id="A0A8C4QYF3"/>
<name>A0A8C4QYF3_EPTBU</name>
<keyword evidence="4" id="KW-1185">Reference proteome</keyword>
<dbReference type="Pfam" id="PF25040">
    <property type="entry name" value="BLTP1_C"/>
    <property type="match status" value="1"/>
</dbReference>
<evidence type="ECO:0000259" key="2">
    <source>
        <dbReference type="SMART" id="SM01220"/>
    </source>
</evidence>
<dbReference type="InterPro" id="IPR033616">
    <property type="entry name" value="BLTP1"/>
</dbReference>